<proteinExistence type="predicted"/>
<dbReference type="RefSeq" id="YP_009815961.1">
    <property type="nucleotide sequence ID" value="NC_048101.1"/>
</dbReference>
<protein>
    <submittedName>
        <fullName evidence="1">Uncharacterized protein</fullName>
    </submittedName>
</protein>
<evidence type="ECO:0000313" key="2">
    <source>
        <dbReference type="Proteomes" id="UP000279037"/>
    </source>
</evidence>
<keyword evidence="2" id="KW-1185">Reference proteome</keyword>
<dbReference type="KEGG" id="vg:55007193"/>
<organism evidence="1 2">
    <name type="scientific">Microbacterium phage Goodman</name>
    <dbReference type="NCBI Taxonomy" id="2484206"/>
    <lineage>
        <taxon>Viruses</taxon>
        <taxon>Duplodnaviria</taxon>
        <taxon>Heunggongvirae</taxon>
        <taxon>Uroviricota</taxon>
        <taxon>Caudoviricetes</taxon>
        <taxon>Goodmanvirus</taxon>
        <taxon>Goodmanvirus goodman</taxon>
    </lineage>
</organism>
<dbReference type="EMBL" id="MK016495">
    <property type="protein sequence ID" value="AYQ99512.1"/>
    <property type="molecule type" value="Genomic_DNA"/>
</dbReference>
<sequence length="79" mass="8930">MNEATIKIGQIWEDLDARNAKRKKDGTVTKARRVEIVALPTLSRKGVMKVISAPLNRDSEGQLREFTRGKLLSYYGLVK</sequence>
<name>A0A3G3LZB2_9CAUD</name>
<dbReference type="Proteomes" id="UP000279037">
    <property type="component" value="Segment"/>
</dbReference>
<accession>A0A3G3LZB2</accession>
<reference evidence="1 2" key="1">
    <citation type="submission" date="2018-10" db="EMBL/GenBank/DDBJ databases">
        <authorList>
            <person name="Garlena R.A."/>
            <person name="Russell D.A."/>
            <person name="Pope W.H."/>
            <person name="Jacobs-Sera D."/>
            <person name="Hatfull G.F."/>
        </authorList>
    </citation>
    <scope>NUCLEOTIDE SEQUENCE [LARGE SCALE GENOMIC DNA]</scope>
</reference>
<dbReference type="GeneID" id="55007193"/>
<evidence type="ECO:0000313" key="1">
    <source>
        <dbReference type="EMBL" id="AYQ99512.1"/>
    </source>
</evidence>
<gene>
    <name evidence="1" type="primary">57</name>
    <name evidence="1" type="ORF">PBI_GOODMAN_57</name>
</gene>